<reference evidence="2" key="2">
    <citation type="journal article" date="2015" name="Data Brief">
        <title>Shoot transcriptome of the giant reed, Arundo donax.</title>
        <authorList>
            <person name="Barrero R.A."/>
            <person name="Guerrero F.D."/>
            <person name="Moolhuijzen P."/>
            <person name="Goolsby J.A."/>
            <person name="Tidwell J."/>
            <person name="Bellgard S.E."/>
            <person name="Bellgard M.I."/>
        </authorList>
    </citation>
    <scope>NUCLEOTIDE SEQUENCE</scope>
    <source>
        <tissue evidence="2">Shoot tissue taken approximately 20 cm above the soil surface</tissue>
    </source>
</reference>
<organism evidence="2">
    <name type="scientific">Arundo donax</name>
    <name type="common">Giant reed</name>
    <name type="synonym">Donax arundinaceus</name>
    <dbReference type="NCBI Taxonomy" id="35708"/>
    <lineage>
        <taxon>Eukaryota</taxon>
        <taxon>Viridiplantae</taxon>
        <taxon>Streptophyta</taxon>
        <taxon>Embryophyta</taxon>
        <taxon>Tracheophyta</taxon>
        <taxon>Spermatophyta</taxon>
        <taxon>Magnoliopsida</taxon>
        <taxon>Liliopsida</taxon>
        <taxon>Poales</taxon>
        <taxon>Poaceae</taxon>
        <taxon>PACMAD clade</taxon>
        <taxon>Arundinoideae</taxon>
        <taxon>Arundineae</taxon>
        <taxon>Arundo</taxon>
    </lineage>
</organism>
<keyword evidence="1" id="KW-0472">Membrane</keyword>
<reference evidence="2" key="1">
    <citation type="submission" date="2014-09" db="EMBL/GenBank/DDBJ databases">
        <authorList>
            <person name="Magalhaes I.L.F."/>
            <person name="Oliveira U."/>
            <person name="Santos F.R."/>
            <person name="Vidigal T.H.D.A."/>
            <person name="Brescovit A.D."/>
            <person name="Santos A.J."/>
        </authorList>
    </citation>
    <scope>NUCLEOTIDE SEQUENCE</scope>
    <source>
        <tissue evidence="2">Shoot tissue taken approximately 20 cm above the soil surface</tissue>
    </source>
</reference>
<evidence type="ECO:0000313" key="2">
    <source>
        <dbReference type="EMBL" id="JAD89401.1"/>
    </source>
</evidence>
<protein>
    <submittedName>
        <fullName evidence="2">Uncharacterized protein</fullName>
    </submittedName>
</protein>
<name>A0A0A9DNL6_ARUDO</name>
<accession>A0A0A9DNL6</accession>
<keyword evidence="1" id="KW-1133">Transmembrane helix</keyword>
<sequence length="59" mass="6769">MGGDTISREVVLSLVECIFCTTYTCCLSCLHLHLHYLFIFTVSFEGEMLLLLILWTIII</sequence>
<keyword evidence="1" id="KW-0812">Transmembrane</keyword>
<feature type="transmembrane region" description="Helical" evidence="1">
    <location>
        <begin position="12"/>
        <end position="30"/>
    </location>
</feature>
<proteinExistence type="predicted"/>
<evidence type="ECO:0000256" key="1">
    <source>
        <dbReference type="SAM" id="Phobius"/>
    </source>
</evidence>
<dbReference type="EMBL" id="GBRH01208494">
    <property type="protein sequence ID" value="JAD89401.1"/>
    <property type="molecule type" value="Transcribed_RNA"/>
</dbReference>
<dbReference type="AlphaFoldDB" id="A0A0A9DNL6"/>
<feature type="transmembrane region" description="Helical" evidence="1">
    <location>
        <begin position="37"/>
        <end position="58"/>
    </location>
</feature>